<dbReference type="OrthoDB" id="10584022at2759"/>
<evidence type="ECO:0000256" key="1">
    <source>
        <dbReference type="SAM" id="MobiDB-lite"/>
    </source>
</evidence>
<evidence type="ECO:0000256" key="2">
    <source>
        <dbReference type="SAM" id="SignalP"/>
    </source>
</evidence>
<sequence>MMTIARFLLIAAAFVAGQDATDAPVVSALILAPTPAGSGAGSQEGNQDALVGTGARSSTDFRDQGNDNNSRGTRNGGPTSGYGALRVNSGYGNQGASYGKQGAGYGNQGAGYGKQGAGYGNQGAGYGNQGADYGKPAYGLWNSGAQAGGHGQRTGLGYGASGYGRGNGYGGYRL</sequence>
<gene>
    <name evidence="3" type="ORF">SDRG_14230</name>
</gene>
<proteinExistence type="predicted"/>
<keyword evidence="4" id="KW-1185">Reference proteome</keyword>
<dbReference type="RefSeq" id="XP_008618566.1">
    <property type="nucleotide sequence ID" value="XM_008620344.1"/>
</dbReference>
<protein>
    <submittedName>
        <fullName evidence="3">Uncharacterized protein</fullName>
    </submittedName>
</protein>
<evidence type="ECO:0000313" key="4">
    <source>
        <dbReference type="Proteomes" id="UP000030762"/>
    </source>
</evidence>
<name>T0R7E4_SAPDV</name>
<feature type="chain" id="PRO_5004583809" evidence="2">
    <location>
        <begin position="18"/>
        <end position="174"/>
    </location>
</feature>
<feature type="region of interest" description="Disordered" evidence="1">
    <location>
        <begin position="35"/>
        <end position="85"/>
    </location>
</feature>
<dbReference type="AlphaFoldDB" id="T0R7E4"/>
<keyword evidence="2" id="KW-0732">Signal</keyword>
<dbReference type="VEuPathDB" id="FungiDB:SDRG_14230"/>
<organism evidence="3 4">
    <name type="scientific">Saprolegnia diclina (strain VS20)</name>
    <dbReference type="NCBI Taxonomy" id="1156394"/>
    <lineage>
        <taxon>Eukaryota</taxon>
        <taxon>Sar</taxon>
        <taxon>Stramenopiles</taxon>
        <taxon>Oomycota</taxon>
        <taxon>Saprolegniomycetes</taxon>
        <taxon>Saprolegniales</taxon>
        <taxon>Saprolegniaceae</taxon>
        <taxon>Saprolegnia</taxon>
    </lineage>
</organism>
<feature type="signal peptide" evidence="2">
    <location>
        <begin position="1"/>
        <end position="17"/>
    </location>
</feature>
<dbReference type="OMA" id="SDQINDH"/>
<evidence type="ECO:0000313" key="3">
    <source>
        <dbReference type="EMBL" id="EQC27953.1"/>
    </source>
</evidence>
<dbReference type="InParanoid" id="T0R7E4"/>
<reference evidence="3 4" key="1">
    <citation type="submission" date="2012-04" db="EMBL/GenBank/DDBJ databases">
        <title>The Genome Sequence of Saprolegnia declina VS20.</title>
        <authorList>
            <consortium name="The Broad Institute Genome Sequencing Platform"/>
            <person name="Russ C."/>
            <person name="Nusbaum C."/>
            <person name="Tyler B."/>
            <person name="van West P."/>
            <person name="Dieguez-Uribeondo J."/>
            <person name="de Bruijn I."/>
            <person name="Tripathy S."/>
            <person name="Jiang R."/>
            <person name="Young S.K."/>
            <person name="Zeng Q."/>
            <person name="Gargeya S."/>
            <person name="Fitzgerald M."/>
            <person name="Haas B."/>
            <person name="Abouelleil A."/>
            <person name="Alvarado L."/>
            <person name="Arachchi H.M."/>
            <person name="Berlin A."/>
            <person name="Chapman S.B."/>
            <person name="Goldberg J."/>
            <person name="Griggs A."/>
            <person name="Gujja S."/>
            <person name="Hansen M."/>
            <person name="Howarth C."/>
            <person name="Imamovic A."/>
            <person name="Larimer J."/>
            <person name="McCowen C."/>
            <person name="Montmayeur A."/>
            <person name="Murphy C."/>
            <person name="Neiman D."/>
            <person name="Pearson M."/>
            <person name="Priest M."/>
            <person name="Roberts A."/>
            <person name="Saif S."/>
            <person name="Shea T."/>
            <person name="Sisk P."/>
            <person name="Sykes S."/>
            <person name="Wortman J."/>
            <person name="Nusbaum C."/>
            <person name="Birren B."/>
        </authorList>
    </citation>
    <scope>NUCLEOTIDE SEQUENCE [LARGE SCALE GENOMIC DNA]</scope>
    <source>
        <strain evidence="3 4">VS20</strain>
    </source>
</reference>
<dbReference type="EMBL" id="JH767200">
    <property type="protein sequence ID" value="EQC27953.1"/>
    <property type="molecule type" value="Genomic_DNA"/>
</dbReference>
<dbReference type="Proteomes" id="UP000030762">
    <property type="component" value="Unassembled WGS sequence"/>
</dbReference>
<dbReference type="GeneID" id="19954957"/>
<accession>T0R7E4</accession>